<proteinExistence type="predicted"/>
<name>A0A371DAG7_9APHY</name>
<gene>
    <name evidence="3" type="ORF">OH76DRAFT_537444</name>
</gene>
<evidence type="ECO:0000256" key="1">
    <source>
        <dbReference type="SAM" id="MobiDB-lite"/>
    </source>
</evidence>
<dbReference type="Proteomes" id="UP000256964">
    <property type="component" value="Unassembled WGS sequence"/>
</dbReference>
<feature type="chain" id="PRO_5016993388" evidence="2">
    <location>
        <begin position="30"/>
        <end position="250"/>
    </location>
</feature>
<evidence type="ECO:0000313" key="4">
    <source>
        <dbReference type="Proteomes" id="UP000256964"/>
    </source>
</evidence>
<reference evidence="3 4" key="1">
    <citation type="journal article" date="2018" name="Biotechnol. Biofuels">
        <title>Integrative visual omics of the white-rot fungus Polyporus brumalis exposes the biotechnological potential of its oxidative enzymes for delignifying raw plant biomass.</title>
        <authorList>
            <person name="Miyauchi S."/>
            <person name="Rancon A."/>
            <person name="Drula E."/>
            <person name="Hage H."/>
            <person name="Chaduli D."/>
            <person name="Favel A."/>
            <person name="Grisel S."/>
            <person name="Henrissat B."/>
            <person name="Herpoel-Gimbert I."/>
            <person name="Ruiz-Duenas F.J."/>
            <person name="Chevret D."/>
            <person name="Hainaut M."/>
            <person name="Lin J."/>
            <person name="Wang M."/>
            <person name="Pangilinan J."/>
            <person name="Lipzen A."/>
            <person name="Lesage-Meessen L."/>
            <person name="Navarro D."/>
            <person name="Riley R."/>
            <person name="Grigoriev I.V."/>
            <person name="Zhou S."/>
            <person name="Raouche S."/>
            <person name="Rosso M.N."/>
        </authorList>
    </citation>
    <scope>NUCLEOTIDE SEQUENCE [LARGE SCALE GENOMIC DNA]</scope>
    <source>
        <strain evidence="3 4">BRFM 1820</strain>
    </source>
</reference>
<evidence type="ECO:0000313" key="3">
    <source>
        <dbReference type="EMBL" id="RDX49534.1"/>
    </source>
</evidence>
<keyword evidence="2" id="KW-0732">Signal</keyword>
<sequence>MYASLQTVPLGPQAASGLWLWSLLTGTHATPTRSRPLYVAIPVPWTASLQLPSLSHSLSLSSVMHSCPQGPNPVPRAFAFSIVTDAHTYRSVLASAPRMCPADPLVLSLSLLRFCHLLAAHTCLSLTDRTTRHADIATSPSKYAAGAGSSEDKTRQHPSRPLPLPSKSRRTKPSLRTNPFISQSRTDAKPGETDACSSDPAACTPVPSIVICLEHAGGTSTLDTDTFCHRNARNGSLPPCSHLWLLASGF</sequence>
<keyword evidence="4" id="KW-1185">Reference proteome</keyword>
<protein>
    <submittedName>
        <fullName evidence="3">Uncharacterized protein</fullName>
    </submittedName>
</protein>
<feature type="signal peptide" evidence="2">
    <location>
        <begin position="1"/>
        <end position="29"/>
    </location>
</feature>
<evidence type="ECO:0000256" key="2">
    <source>
        <dbReference type="SAM" id="SignalP"/>
    </source>
</evidence>
<feature type="compositionally biased region" description="Polar residues" evidence="1">
    <location>
        <begin position="174"/>
        <end position="185"/>
    </location>
</feature>
<accession>A0A371DAG7</accession>
<dbReference type="EMBL" id="KZ857405">
    <property type="protein sequence ID" value="RDX49534.1"/>
    <property type="molecule type" value="Genomic_DNA"/>
</dbReference>
<dbReference type="AlphaFoldDB" id="A0A371DAG7"/>
<feature type="region of interest" description="Disordered" evidence="1">
    <location>
        <begin position="137"/>
        <end position="200"/>
    </location>
</feature>
<organism evidence="3 4">
    <name type="scientific">Lentinus brumalis</name>
    <dbReference type="NCBI Taxonomy" id="2498619"/>
    <lineage>
        <taxon>Eukaryota</taxon>
        <taxon>Fungi</taxon>
        <taxon>Dikarya</taxon>
        <taxon>Basidiomycota</taxon>
        <taxon>Agaricomycotina</taxon>
        <taxon>Agaricomycetes</taxon>
        <taxon>Polyporales</taxon>
        <taxon>Polyporaceae</taxon>
        <taxon>Lentinus</taxon>
    </lineage>
</organism>